<feature type="domain" description="Luciferase-like" evidence="5">
    <location>
        <begin position="60"/>
        <end position="256"/>
    </location>
</feature>
<evidence type="ECO:0000256" key="1">
    <source>
        <dbReference type="ARBA" id="ARBA00022630"/>
    </source>
</evidence>
<sequence length="302" mass="33414">MRLLINPFRTEAWYGEKLLPVLDLIQIADRKGIYGVDLPEHVVMGTRDLDDYPYAPSAKARDAMFTARTDFPEPIVLLSVIGAMTKNLRLSTGVLLAALRPAALLAKQLATLDVLTNGRVEMSIGTGWQKIEYDAEGIPWEGRFGRLFETAEACRVLWTQAPASFQGKHVAFDDIYCMPFPVQPGGPPLMFGLAPSDLNIERMAKWADGWTPLGMPPAAVGQALDRIKRRMEELGRDPTKFRLRLNPDPVIRDGRLDVDATLAGIPDLAKIGCTDVSVFISAFCSGPDDFEPFLDKYLAYGE</sequence>
<dbReference type="Pfam" id="PF00296">
    <property type="entry name" value="Bac_luciferase"/>
    <property type="match status" value="1"/>
</dbReference>
<evidence type="ECO:0000256" key="3">
    <source>
        <dbReference type="ARBA" id="ARBA00023002"/>
    </source>
</evidence>
<dbReference type="SUPFAM" id="SSF51679">
    <property type="entry name" value="Bacterial luciferase-like"/>
    <property type="match status" value="1"/>
</dbReference>
<dbReference type="InterPro" id="IPR019921">
    <property type="entry name" value="Lucif-like_OxRdtase_Rv2161c"/>
</dbReference>
<dbReference type="EMBL" id="JACHNZ010000015">
    <property type="protein sequence ID" value="MBB4631965.1"/>
    <property type="molecule type" value="Genomic_DNA"/>
</dbReference>
<dbReference type="InterPro" id="IPR011251">
    <property type="entry name" value="Luciferase-like_dom"/>
</dbReference>
<evidence type="ECO:0000313" key="6">
    <source>
        <dbReference type="EMBL" id="MBB4631965.1"/>
    </source>
</evidence>
<dbReference type="GO" id="GO:0046306">
    <property type="term" value="P:alkanesulfonate catabolic process"/>
    <property type="evidence" value="ECO:0007669"/>
    <property type="project" value="TreeGrafter"/>
</dbReference>
<proteinExistence type="predicted"/>
<evidence type="ECO:0000259" key="5">
    <source>
        <dbReference type="Pfam" id="PF00296"/>
    </source>
</evidence>
<keyword evidence="7" id="KW-1185">Reference proteome</keyword>
<name>A0A7W7B2Q2_9SPHN</name>
<protein>
    <submittedName>
        <fullName evidence="6">Putative F420-dependent oxidoreductase</fullName>
    </submittedName>
</protein>
<evidence type="ECO:0000313" key="7">
    <source>
        <dbReference type="Proteomes" id="UP000566324"/>
    </source>
</evidence>
<keyword evidence="3" id="KW-0560">Oxidoreductase</keyword>
<evidence type="ECO:0000256" key="2">
    <source>
        <dbReference type="ARBA" id="ARBA00022643"/>
    </source>
</evidence>
<dbReference type="InterPro" id="IPR050172">
    <property type="entry name" value="SsuD_RutA_monooxygenase"/>
</dbReference>
<dbReference type="Proteomes" id="UP000566324">
    <property type="component" value="Unassembled WGS sequence"/>
</dbReference>
<reference evidence="6 7" key="1">
    <citation type="submission" date="2020-08" db="EMBL/GenBank/DDBJ databases">
        <title>Genomic Encyclopedia of Type Strains, Phase IV (KMG-IV): sequencing the most valuable type-strain genomes for metagenomic binning, comparative biology and taxonomic classification.</title>
        <authorList>
            <person name="Goeker M."/>
        </authorList>
    </citation>
    <scope>NUCLEOTIDE SEQUENCE [LARGE SCALE GENOMIC DNA]</scope>
    <source>
        <strain evidence="6 7">DSM 17328</strain>
    </source>
</reference>
<evidence type="ECO:0000256" key="4">
    <source>
        <dbReference type="ARBA" id="ARBA00023033"/>
    </source>
</evidence>
<organism evidence="6 7">
    <name type="scientific">Sphingosinicella soli</name>
    <dbReference type="NCBI Taxonomy" id="333708"/>
    <lineage>
        <taxon>Bacteria</taxon>
        <taxon>Pseudomonadati</taxon>
        <taxon>Pseudomonadota</taxon>
        <taxon>Alphaproteobacteria</taxon>
        <taxon>Sphingomonadales</taxon>
        <taxon>Sphingosinicellaceae</taxon>
        <taxon>Sphingosinicella</taxon>
    </lineage>
</organism>
<gene>
    <name evidence="6" type="ORF">GGQ98_001582</name>
</gene>
<dbReference type="PANTHER" id="PTHR42847:SF4">
    <property type="entry name" value="ALKANESULFONATE MONOOXYGENASE-RELATED"/>
    <property type="match status" value="1"/>
</dbReference>
<dbReference type="Gene3D" id="3.20.20.30">
    <property type="entry name" value="Luciferase-like domain"/>
    <property type="match status" value="1"/>
</dbReference>
<keyword evidence="1" id="KW-0285">Flavoprotein</keyword>
<accession>A0A7W7B2Q2</accession>
<keyword evidence="2" id="KW-0288">FMN</keyword>
<dbReference type="InterPro" id="IPR036661">
    <property type="entry name" value="Luciferase-like_sf"/>
</dbReference>
<dbReference type="AlphaFoldDB" id="A0A7W7B2Q2"/>
<dbReference type="NCBIfam" id="TIGR03619">
    <property type="entry name" value="F420_Rv2161c"/>
    <property type="match status" value="1"/>
</dbReference>
<dbReference type="GO" id="GO:0008726">
    <property type="term" value="F:alkanesulfonate monooxygenase activity"/>
    <property type="evidence" value="ECO:0007669"/>
    <property type="project" value="TreeGrafter"/>
</dbReference>
<keyword evidence="4" id="KW-0503">Monooxygenase</keyword>
<dbReference type="PANTHER" id="PTHR42847">
    <property type="entry name" value="ALKANESULFONATE MONOOXYGENASE"/>
    <property type="match status" value="1"/>
</dbReference>
<comment type="caution">
    <text evidence="6">The sequence shown here is derived from an EMBL/GenBank/DDBJ whole genome shotgun (WGS) entry which is preliminary data.</text>
</comment>